<organism evidence="2">
    <name type="scientific">Lepeophtheirus salmonis</name>
    <name type="common">Salmon louse</name>
    <name type="synonym">Caligus salmonis</name>
    <dbReference type="NCBI Taxonomy" id="72036"/>
    <lineage>
        <taxon>Eukaryota</taxon>
        <taxon>Metazoa</taxon>
        <taxon>Ecdysozoa</taxon>
        <taxon>Arthropoda</taxon>
        <taxon>Crustacea</taxon>
        <taxon>Multicrustacea</taxon>
        <taxon>Hexanauplia</taxon>
        <taxon>Copepoda</taxon>
        <taxon>Siphonostomatoida</taxon>
        <taxon>Caligidae</taxon>
        <taxon>Lepeophtheirus</taxon>
    </lineage>
</organism>
<feature type="transmembrane region" description="Helical" evidence="1">
    <location>
        <begin position="49"/>
        <end position="72"/>
    </location>
</feature>
<evidence type="ECO:0000256" key="1">
    <source>
        <dbReference type="SAM" id="Phobius"/>
    </source>
</evidence>
<keyword evidence="1" id="KW-0472">Membrane</keyword>
<keyword evidence="1" id="KW-1133">Transmembrane helix</keyword>
<name>A0A0K2VK44_LEPSM</name>
<reference evidence="2" key="1">
    <citation type="submission" date="2014-05" db="EMBL/GenBank/DDBJ databases">
        <authorList>
            <person name="Chronopoulou M."/>
        </authorList>
    </citation>
    <scope>NUCLEOTIDE SEQUENCE</scope>
    <source>
        <tissue evidence="2">Whole organism</tissue>
    </source>
</reference>
<protein>
    <submittedName>
        <fullName evidence="2">Uncharacterized protein</fullName>
    </submittedName>
</protein>
<accession>A0A0K2VK44</accession>
<keyword evidence="1" id="KW-0812">Transmembrane</keyword>
<proteinExistence type="predicted"/>
<feature type="non-terminal residue" evidence="2">
    <location>
        <position position="1"/>
    </location>
</feature>
<dbReference type="AlphaFoldDB" id="A0A0K2VK44"/>
<sequence>LQPEYTWFFFWKDKVINKSWPIESNTEEWSGKYKFKFLSDSEYDWNPHRSNSCLCFFLIRSGICVYFLHLIAARR</sequence>
<evidence type="ECO:0000313" key="2">
    <source>
        <dbReference type="EMBL" id="CDW50705.1"/>
    </source>
</evidence>
<dbReference type="EMBL" id="HACA01033344">
    <property type="protein sequence ID" value="CDW50705.1"/>
    <property type="molecule type" value="Transcribed_RNA"/>
</dbReference>